<dbReference type="InterPro" id="IPR009875">
    <property type="entry name" value="PilZ_domain"/>
</dbReference>
<dbReference type="Proteomes" id="UP001556118">
    <property type="component" value="Unassembled WGS sequence"/>
</dbReference>
<protein>
    <submittedName>
        <fullName evidence="2">PilZ domain-containing protein</fullName>
    </submittedName>
</protein>
<dbReference type="RefSeq" id="WP_367774207.1">
    <property type="nucleotide sequence ID" value="NZ_JBFNXR010000049.1"/>
</dbReference>
<evidence type="ECO:0000313" key="2">
    <source>
        <dbReference type="EMBL" id="MEW9855967.1"/>
    </source>
</evidence>
<sequence length="118" mass="12872">MKVAESDRYALASQEDRCAPRTSVSIPAALRPAGGRRLQTVIRDISLSGFSAVAISRIPSGTCCWLTLPELGTLKAQVIWWDKGRMGCAFEQLLDQPAFDKLVTRWIVGNSLPPSLQG</sequence>
<evidence type="ECO:0000259" key="1">
    <source>
        <dbReference type="Pfam" id="PF07238"/>
    </source>
</evidence>
<dbReference type="Pfam" id="PF07238">
    <property type="entry name" value="PilZ"/>
    <property type="match status" value="1"/>
</dbReference>
<dbReference type="EMBL" id="JBFNXR010000049">
    <property type="protein sequence ID" value="MEW9855967.1"/>
    <property type="molecule type" value="Genomic_DNA"/>
</dbReference>
<evidence type="ECO:0000313" key="3">
    <source>
        <dbReference type="Proteomes" id="UP001556118"/>
    </source>
</evidence>
<comment type="caution">
    <text evidence="2">The sequence shown here is derived from an EMBL/GenBank/DDBJ whole genome shotgun (WGS) entry which is preliminary data.</text>
</comment>
<name>A0ABV3RDD2_9SPHN</name>
<accession>A0ABV3RDD2</accession>
<gene>
    <name evidence="2" type="ORF">ABUH87_12555</name>
</gene>
<proteinExistence type="predicted"/>
<organism evidence="2 3">
    <name type="scientific">Novosphingobium rhizovicinum</name>
    <dbReference type="NCBI Taxonomy" id="3228928"/>
    <lineage>
        <taxon>Bacteria</taxon>
        <taxon>Pseudomonadati</taxon>
        <taxon>Pseudomonadota</taxon>
        <taxon>Alphaproteobacteria</taxon>
        <taxon>Sphingomonadales</taxon>
        <taxon>Sphingomonadaceae</taxon>
        <taxon>Novosphingobium</taxon>
    </lineage>
</organism>
<reference evidence="2 3" key="1">
    <citation type="submission" date="2024-06" db="EMBL/GenBank/DDBJ databases">
        <title>Novosphingobium rhizovicinus M1R2S20.</title>
        <authorList>
            <person name="Sun J.-Q."/>
        </authorList>
    </citation>
    <scope>NUCLEOTIDE SEQUENCE [LARGE SCALE GENOMIC DNA]</scope>
    <source>
        <strain evidence="2 3">M1R2S20</strain>
    </source>
</reference>
<feature type="domain" description="PilZ" evidence="1">
    <location>
        <begin position="16"/>
        <end position="101"/>
    </location>
</feature>
<keyword evidence="3" id="KW-1185">Reference proteome</keyword>
<dbReference type="SUPFAM" id="SSF141371">
    <property type="entry name" value="PilZ domain-like"/>
    <property type="match status" value="1"/>
</dbReference>
<dbReference type="Gene3D" id="2.40.10.220">
    <property type="entry name" value="predicted glycosyltransferase like domains"/>
    <property type="match status" value="1"/>
</dbReference>